<dbReference type="EMBL" id="GG664979">
    <property type="protein sequence ID" value="KNG74284.1"/>
    <property type="molecule type" value="Genomic_DNA"/>
</dbReference>
<proteinExistence type="predicted"/>
<dbReference type="Pfam" id="PF02009">
    <property type="entry name" value="RIFIN"/>
    <property type="match status" value="1"/>
</dbReference>
<feature type="signal peptide" evidence="2">
    <location>
        <begin position="1"/>
        <end position="19"/>
    </location>
</feature>
<keyword evidence="1" id="KW-1133">Transmembrane helix</keyword>
<keyword evidence="2" id="KW-0732">Signal</keyword>
<dbReference type="NCBIfam" id="TIGR01477">
    <property type="entry name" value="RIFIN"/>
    <property type="match status" value="1"/>
</dbReference>
<dbReference type="Proteomes" id="UP000054562">
    <property type="component" value="Unassembled WGS sequence"/>
</dbReference>
<dbReference type="InterPro" id="IPR006373">
    <property type="entry name" value="VSA_Rifin"/>
</dbReference>
<accession>A0A0L1I3T1</accession>
<dbReference type="AlphaFoldDB" id="A0A0L1I3T1"/>
<organism evidence="3 4">
    <name type="scientific">Plasmodium falciparum IGH-CR14</name>
    <dbReference type="NCBI Taxonomy" id="580059"/>
    <lineage>
        <taxon>Eukaryota</taxon>
        <taxon>Sar</taxon>
        <taxon>Alveolata</taxon>
        <taxon>Apicomplexa</taxon>
        <taxon>Aconoidasida</taxon>
        <taxon>Haemosporida</taxon>
        <taxon>Plasmodiidae</taxon>
        <taxon>Plasmodium</taxon>
        <taxon>Plasmodium (Laverania)</taxon>
    </lineage>
</organism>
<sequence length="355" mass="38876">MKLHYTNILLFSLPLNILAHNKNKQYISARTPTITSRMLSECDINTSIYDTDPDMKTMKENFDRQTSQRFDEYNERMNKNRQKCKEQCEKDIEQIVAKDKIEKTLTEKVEKGCLRCGCGLGGVAAGVGIIGPIAVNEWTKAATIAAIASAKEAGAAEGAAAGAQAGINVVMDELYTEFGILNMGVKELGFVLDAMHNTNVSNITQAVYTKFDASCISPLVRSASSSLHVPGANEPICSFVMQKSAAAINSRSLVWGESVSYTDVIREGVESIVSHAETTYAAVTESNTEKAIATITAQKTGVVDATCANCHIAIISTIVAILVIVLVMVIIYLILRYRRKKKMKKKFQYINLLKE</sequence>
<evidence type="ECO:0000313" key="3">
    <source>
        <dbReference type="EMBL" id="KNG74284.1"/>
    </source>
</evidence>
<name>A0A0L1I3T1_PLAFA</name>
<evidence type="ECO:0000313" key="4">
    <source>
        <dbReference type="Proteomes" id="UP000054562"/>
    </source>
</evidence>
<keyword evidence="1" id="KW-0472">Membrane</keyword>
<reference evidence="4" key="1">
    <citation type="submission" date="2015-07" db="EMBL/GenBank/DDBJ databases">
        <title>Annotation of Plasmodium falciparum IGH-CR14.</title>
        <authorList>
            <consortium name="The Broad Institute Genome Sequencing Platform"/>
            <person name="Volkman S.K."/>
            <person name="Neafsey D.E."/>
            <person name="Dash A.P."/>
            <person name="Chitnis C.E."/>
            <person name="Hartl D.L."/>
            <person name="Young S.K."/>
            <person name="Zeng Q."/>
            <person name="Koehrsen M."/>
            <person name="Alvarado L."/>
            <person name="Berlin A."/>
            <person name="Borenstein D."/>
            <person name="Chapman S.B."/>
            <person name="Chen Z."/>
            <person name="Engels R."/>
            <person name="Freedman E."/>
            <person name="Gellesch M."/>
            <person name="Goldberg J."/>
            <person name="Griggs A."/>
            <person name="Gujja S."/>
            <person name="Heilman E.R."/>
            <person name="Heiman D.I."/>
            <person name="Howarth C."/>
            <person name="Jen D."/>
            <person name="Larson L."/>
            <person name="Mehta T."/>
            <person name="Neiman D."/>
            <person name="Park D."/>
            <person name="Pearson M."/>
            <person name="Roberts A."/>
            <person name="Saif S."/>
            <person name="Shea T."/>
            <person name="Shenoy N."/>
            <person name="Sisk P."/>
            <person name="Stolte C."/>
            <person name="Sykes S."/>
            <person name="Walk T."/>
            <person name="White J."/>
            <person name="Yandava C."/>
            <person name="Haas B."/>
            <person name="Henn M.R."/>
            <person name="Nusbaum C."/>
            <person name="Birren B."/>
        </authorList>
    </citation>
    <scope>NUCLEOTIDE SEQUENCE [LARGE SCALE GENOMIC DNA]</scope>
    <source>
        <strain evidence="4">IGH-CR14</strain>
    </source>
</reference>
<feature type="chain" id="PRO_5005552278" evidence="2">
    <location>
        <begin position="20"/>
        <end position="355"/>
    </location>
</feature>
<evidence type="ECO:0000256" key="1">
    <source>
        <dbReference type="SAM" id="Phobius"/>
    </source>
</evidence>
<gene>
    <name evidence="3" type="ORF">PFMG_00537</name>
</gene>
<keyword evidence="1" id="KW-0812">Transmembrane</keyword>
<evidence type="ECO:0000256" key="2">
    <source>
        <dbReference type="SAM" id="SignalP"/>
    </source>
</evidence>
<reference evidence="4" key="2">
    <citation type="submission" date="2015-07" db="EMBL/GenBank/DDBJ databases">
        <title>The genome sequence of Plasmodium falciparum IGH-CR14.</title>
        <authorList>
            <consortium name="The Broad Institute Genome Sequencing Platform"/>
            <person name="Volkman S.K."/>
            <person name="Neafsey D.E."/>
            <person name="Dash A.P."/>
            <person name="Chitnis C.E."/>
            <person name="Hartl D.L."/>
            <person name="Young S.K."/>
            <person name="Kodira C.D."/>
            <person name="Zeng Q."/>
            <person name="Koehrsen M."/>
            <person name="Godfrey P."/>
            <person name="Alvarado L."/>
            <person name="Berlin A."/>
            <person name="Borenstein D."/>
            <person name="Chen Z."/>
            <person name="Engels R."/>
            <person name="Freedman E."/>
            <person name="Gellesch M."/>
            <person name="Goldberg J."/>
            <person name="Griggs A."/>
            <person name="Gujja S."/>
            <person name="Heiman D."/>
            <person name="Hepburn T."/>
            <person name="Howarth C."/>
            <person name="Jen D."/>
            <person name="Larson L."/>
            <person name="Lewis B."/>
            <person name="Mehta T."/>
            <person name="Park D."/>
            <person name="Pearson M."/>
            <person name="Roberts A."/>
            <person name="Saif S."/>
            <person name="Shea T."/>
            <person name="Shenoy N."/>
            <person name="Sisk P."/>
            <person name="Stolte C."/>
            <person name="Sykes S."/>
            <person name="Walk T."/>
            <person name="White J."/>
            <person name="Yandava C."/>
            <person name="Wirth D.F."/>
            <person name="Nusbaum C."/>
            <person name="Birren B."/>
        </authorList>
    </citation>
    <scope>NUCLEOTIDE SEQUENCE [LARGE SCALE GENOMIC DNA]</scope>
    <source>
        <strain evidence="4">IGH-CR14</strain>
    </source>
</reference>
<protein>
    <submittedName>
        <fullName evidence="3">Rifin</fullName>
    </submittedName>
</protein>
<feature type="transmembrane region" description="Helical" evidence="1">
    <location>
        <begin position="312"/>
        <end position="335"/>
    </location>
</feature>